<dbReference type="Gene3D" id="3.40.50.1820">
    <property type="entry name" value="alpha/beta hydrolase"/>
    <property type="match status" value="1"/>
</dbReference>
<dbReference type="PANTHER" id="PTHR43798">
    <property type="entry name" value="MONOACYLGLYCEROL LIPASE"/>
    <property type="match status" value="1"/>
</dbReference>
<dbReference type="PANTHER" id="PTHR43798:SF5">
    <property type="entry name" value="MONOACYLGLYCEROL LIPASE ABHD6"/>
    <property type="match status" value="1"/>
</dbReference>
<dbReference type="PRINTS" id="PR00412">
    <property type="entry name" value="EPOXHYDRLASE"/>
</dbReference>
<dbReference type="Pfam" id="PF00561">
    <property type="entry name" value="Abhydrolase_1"/>
    <property type="match status" value="1"/>
</dbReference>
<feature type="domain" description="AB hydrolase-1" evidence="1">
    <location>
        <begin position="37"/>
        <end position="284"/>
    </location>
</feature>
<dbReference type="Proteomes" id="UP000054937">
    <property type="component" value="Unassembled WGS sequence"/>
</dbReference>
<comment type="caution">
    <text evidence="2">The sequence shown here is derived from an EMBL/GenBank/DDBJ whole genome shotgun (WGS) entry which is preliminary data.</text>
</comment>
<proteinExistence type="predicted"/>
<dbReference type="OrthoDB" id="408373at2759"/>
<keyword evidence="3" id="KW-1185">Reference proteome</keyword>
<dbReference type="InterPro" id="IPR000639">
    <property type="entry name" value="Epox_hydrolase-like"/>
</dbReference>
<dbReference type="AlphaFoldDB" id="A0A0V0QP16"/>
<dbReference type="GO" id="GO:0016020">
    <property type="term" value="C:membrane"/>
    <property type="evidence" value="ECO:0007669"/>
    <property type="project" value="TreeGrafter"/>
</dbReference>
<name>A0A0V0QP16_PSEPJ</name>
<dbReference type="InParanoid" id="A0A0V0QP16"/>
<dbReference type="GO" id="GO:0047372">
    <property type="term" value="F:monoacylglycerol lipase activity"/>
    <property type="evidence" value="ECO:0007669"/>
    <property type="project" value="TreeGrafter"/>
</dbReference>
<protein>
    <recommendedName>
        <fullName evidence="1">AB hydrolase-1 domain-containing protein</fullName>
    </recommendedName>
</protein>
<dbReference type="InterPro" id="IPR050266">
    <property type="entry name" value="AB_hydrolase_sf"/>
</dbReference>
<evidence type="ECO:0000313" key="3">
    <source>
        <dbReference type="Proteomes" id="UP000054937"/>
    </source>
</evidence>
<accession>A0A0V0QP16</accession>
<dbReference type="SUPFAM" id="SSF53474">
    <property type="entry name" value="alpha/beta-Hydrolases"/>
    <property type="match status" value="1"/>
</dbReference>
<evidence type="ECO:0000313" key="2">
    <source>
        <dbReference type="EMBL" id="KRX03784.1"/>
    </source>
</evidence>
<dbReference type="PRINTS" id="PR00111">
    <property type="entry name" value="ABHYDROLASE"/>
</dbReference>
<organism evidence="2 3">
    <name type="scientific">Pseudocohnilembus persalinus</name>
    <name type="common">Ciliate</name>
    <dbReference type="NCBI Taxonomy" id="266149"/>
    <lineage>
        <taxon>Eukaryota</taxon>
        <taxon>Sar</taxon>
        <taxon>Alveolata</taxon>
        <taxon>Ciliophora</taxon>
        <taxon>Intramacronucleata</taxon>
        <taxon>Oligohymenophorea</taxon>
        <taxon>Scuticociliatia</taxon>
        <taxon>Philasterida</taxon>
        <taxon>Pseudocohnilembidae</taxon>
        <taxon>Pseudocohnilembus</taxon>
    </lineage>
</organism>
<sequence length="298" mass="34114">MNQKFDINEFDSYIKNLKLSNGETYAYIDFNQDKTETIILIHGNLVSSYWFYPLFQFLINSDFRIIALDLRGFGRSSYNNKCEKIKDWADDVADFSKQLNLSQSIFVGYSFGGGVVQELAINYPELVKKIVLLASVHIGGYPILNDGKRATTYEEVLQNSVIQMTNDIIQKKDFDAMYKVALGALCNGKYKFNLNKQEDKRAVEEMLLQKCYYDVIYSLTCYDISSQGTGQYQQINQQILIIHGDKDIIVVPNLAQNNFESFGDKQAKLQILQGVSHLITFDEPQQVSQTLLDFAKQN</sequence>
<evidence type="ECO:0000259" key="1">
    <source>
        <dbReference type="Pfam" id="PF00561"/>
    </source>
</evidence>
<gene>
    <name evidence="2" type="ORF">PPERSA_04292</name>
</gene>
<dbReference type="OMA" id="THKDNCY"/>
<dbReference type="FunCoup" id="A0A0V0QP16">
    <property type="interactions" value="7"/>
</dbReference>
<dbReference type="InterPro" id="IPR000073">
    <property type="entry name" value="AB_hydrolase_1"/>
</dbReference>
<dbReference type="GO" id="GO:0046464">
    <property type="term" value="P:acylglycerol catabolic process"/>
    <property type="evidence" value="ECO:0007669"/>
    <property type="project" value="TreeGrafter"/>
</dbReference>
<dbReference type="EMBL" id="LDAU01000126">
    <property type="protein sequence ID" value="KRX03784.1"/>
    <property type="molecule type" value="Genomic_DNA"/>
</dbReference>
<reference evidence="2 3" key="1">
    <citation type="journal article" date="2015" name="Sci. Rep.">
        <title>Genome of the facultative scuticociliatosis pathogen Pseudocohnilembus persalinus provides insight into its virulence through horizontal gene transfer.</title>
        <authorList>
            <person name="Xiong J."/>
            <person name="Wang G."/>
            <person name="Cheng J."/>
            <person name="Tian M."/>
            <person name="Pan X."/>
            <person name="Warren A."/>
            <person name="Jiang C."/>
            <person name="Yuan D."/>
            <person name="Miao W."/>
        </authorList>
    </citation>
    <scope>NUCLEOTIDE SEQUENCE [LARGE SCALE GENOMIC DNA]</scope>
    <source>
        <strain evidence="2">36N120E</strain>
    </source>
</reference>
<dbReference type="InterPro" id="IPR029058">
    <property type="entry name" value="AB_hydrolase_fold"/>
</dbReference>